<dbReference type="Pfam" id="PF03483">
    <property type="entry name" value="B3_4"/>
    <property type="match status" value="1"/>
</dbReference>
<dbReference type="Pfam" id="PF03484">
    <property type="entry name" value="B5"/>
    <property type="match status" value="1"/>
</dbReference>
<evidence type="ECO:0000256" key="10">
    <source>
        <dbReference type="ARBA" id="ARBA00022917"/>
    </source>
</evidence>
<dbReference type="InterPro" id="IPR020825">
    <property type="entry name" value="Phe-tRNA_synthase-like_B3/B4"/>
</dbReference>
<evidence type="ECO:0000256" key="8">
    <source>
        <dbReference type="ARBA" id="ARBA00022840"/>
    </source>
</evidence>
<organism evidence="14 15">
    <name type="scientific">Candidatus Methanoperedens nitratireducens</name>
    <dbReference type="NCBI Taxonomy" id="1392998"/>
    <lineage>
        <taxon>Archaea</taxon>
        <taxon>Methanobacteriati</taxon>
        <taxon>Methanobacteriota</taxon>
        <taxon>Stenosarchaea group</taxon>
        <taxon>Methanomicrobia</taxon>
        <taxon>Methanosarcinales</taxon>
        <taxon>ANME-2 cluster</taxon>
        <taxon>Candidatus Methanoperedentaceae</taxon>
        <taxon>Candidatus Methanoperedens</taxon>
    </lineage>
</organism>
<dbReference type="FunFam" id="3.30.56.10:FF:000011">
    <property type="entry name" value="Phenylalanine--tRNA ligase beta subunit"/>
    <property type="match status" value="1"/>
</dbReference>
<reference evidence="15" key="1">
    <citation type="submission" date="2017-06" db="EMBL/GenBank/DDBJ databases">
        <authorList>
            <person name="Cremers G."/>
        </authorList>
    </citation>
    <scope>NUCLEOTIDE SEQUENCE [LARGE SCALE GENOMIC DNA]</scope>
</reference>
<evidence type="ECO:0000256" key="5">
    <source>
        <dbReference type="ARBA" id="ARBA00022598"/>
    </source>
</evidence>
<dbReference type="InterPro" id="IPR045864">
    <property type="entry name" value="aa-tRNA-synth_II/BPL/LPL"/>
</dbReference>
<comment type="subcellular location">
    <subcellularLocation>
        <location evidence="2 12">Cytoplasm</location>
    </subcellularLocation>
</comment>
<evidence type="ECO:0000256" key="7">
    <source>
        <dbReference type="ARBA" id="ARBA00022741"/>
    </source>
</evidence>
<name>A0A284VRU4_9EURY</name>
<evidence type="ECO:0000313" key="14">
    <source>
        <dbReference type="EMBL" id="SNQ61913.1"/>
    </source>
</evidence>
<dbReference type="SMART" id="SM00873">
    <property type="entry name" value="B3_4"/>
    <property type="match status" value="1"/>
</dbReference>
<dbReference type="SUPFAM" id="SSF55681">
    <property type="entry name" value="Class II aaRS and biotin synthetases"/>
    <property type="match status" value="1"/>
</dbReference>
<dbReference type="OrthoDB" id="10073at2157"/>
<sequence>MPVITLYYDDLEELSGIDKETVIQRIPMMGCDIERIEEDHVDIEFFPNRPDLYSTEGVARALKGFLDIETGIREFKVTPSDIKITKDAEIEKIRPYLACAVVRGMRFNSRSIESLMALQESLHWAVGRNRRKVSIGVHDLRMIKPPFKYVAKQPNFRFVPLDFTEPMTMREILEKHPKGIKFAHILEKFDKYPLIIDSENNVLSFPPIINGELTRVTEETTDLFIEVTGLDPAVSTALNIVAAALAERGGRIESVAIDSTTRTPKLEPLPMKLKSSEIEELLGLELKNEEVIQCLEKMRYGARASGSTIEVSVPAYRADILHNWDLIEDIAIGYGFDKIKTELPPTSTIGNAHPISKIRESIREIMVGLGYFEVMPFTLTNERIQFDTMRREKAKGITHILYPISEDHTIVRPTILPNLLEILSINQHRELPQRIFEVGEVVLDCKTGQRLGAVAIHPQANFTEIQAVVDAVLRERHIEYEVAESDDPAFIEGRRADIMIKGEGAGVLGEIHPEVISNFGLEHPIIGFELKL</sequence>
<dbReference type="InterPro" id="IPR022918">
    <property type="entry name" value="Phe_tRNA_ligase_beta2_arc"/>
</dbReference>
<dbReference type="HAMAP" id="MF_00284">
    <property type="entry name" value="Phe_tRNA_synth_beta2"/>
    <property type="match status" value="1"/>
</dbReference>
<keyword evidence="4 12" id="KW-0963">Cytoplasm</keyword>
<dbReference type="RefSeq" id="WP_096206540.1">
    <property type="nucleotide sequence ID" value="NZ_FZMP01000202.1"/>
</dbReference>
<evidence type="ECO:0000259" key="13">
    <source>
        <dbReference type="PROSITE" id="PS51483"/>
    </source>
</evidence>
<evidence type="ECO:0000256" key="12">
    <source>
        <dbReference type="HAMAP-Rule" id="MF_00284"/>
    </source>
</evidence>
<evidence type="ECO:0000256" key="3">
    <source>
        <dbReference type="ARBA" id="ARBA00007438"/>
    </source>
</evidence>
<dbReference type="PANTHER" id="PTHR10947">
    <property type="entry name" value="PHENYLALANYL-TRNA SYNTHETASE BETA CHAIN AND LEUCINE-RICH REPEAT-CONTAINING PROTEIN 47"/>
    <property type="match status" value="1"/>
</dbReference>
<dbReference type="SMART" id="SM00874">
    <property type="entry name" value="B5"/>
    <property type="match status" value="1"/>
</dbReference>
<dbReference type="CDD" id="cd00769">
    <property type="entry name" value="PheRS_beta_core"/>
    <property type="match status" value="1"/>
</dbReference>
<evidence type="ECO:0000256" key="4">
    <source>
        <dbReference type="ARBA" id="ARBA00022490"/>
    </source>
</evidence>
<comment type="similarity">
    <text evidence="3 12">Belongs to the phenylalanyl-tRNA synthetase beta subunit family. Type 2 subfamily.</text>
</comment>
<dbReference type="FunFam" id="3.30.930.10:FF:000132">
    <property type="entry name" value="Phenylalanine--tRNA ligase beta subunit"/>
    <property type="match status" value="1"/>
</dbReference>
<evidence type="ECO:0000256" key="11">
    <source>
        <dbReference type="ARBA" id="ARBA00023146"/>
    </source>
</evidence>
<comment type="subunit">
    <text evidence="12">Tetramer of two alpha and two beta subunits.</text>
</comment>
<dbReference type="EC" id="6.1.1.20" evidence="12"/>
<dbReference type="Proteomes" id="UP000218615">
    <property type="component" value="Unassembled WGS sequence"/>
</dbReference>
<dbReference type="InterPro" id="IPR041616">
    <property type="entry name" value="PheRS_beta_core"/>
</dbReference>
<dbReference type="GO" id="GO:0003723">
    <property type="term" value="F:RNA binding"/>
    <property type="evidence" value="ECO:0007669"/>
    <property type="project" value="InterPro"/>
</dbReference>
<dbReference type="EMBL" id="FZMP01000202">
    <property type="protein sequence ID" value="SNQ61913.1"/>
    <property type="molecule type" value="Genomic_DNA"/>
</dbReference>
<feature type="binding site" evidence="12">
    <location>
        <position position="328"/>
    </location>
    <ligand>
        <name>Mg(2+)</name>
        <dbReference type="ChEBI" id="CHEBI:18420"/>
        <note>shared with alpha subunit</note>
    </ligand>
</feature>
<keyword evidence="5 12" id="KW-0436">Ligase</keyword>
<evidence type="ECO:0000256" key="6">
    <source>
        <dbReference type="ARBA" id="ARBA00022723"/>
    </source>
</evidence>
<evidence type="ECO:0000256" key="9">
    <source>
        <dbReference type="ARBA" id="ARBA00022842"/>
    </source>
</evidence>
<dbReference type="InterPro" id="IPR005147">
    <property type="entry name" value="tRNA_synthase_B5-dom"/>
</dbReference>
<dbReference type="AlphaFoldDB" id="A0A284VRU4"/>
<feature type="binding site" evidence="12">
    <location>
        <position position="329"/>
    </location>
    <ligand>
        <name>Mg(2+)</name>
        <dbReference type="ChEBI" id="CHEBI:18420"/>
        <note>shared with alpha subunit</note>
    </ligand>
</feature>
<keyword evidence="15" id="KW-1185">Reference proteome</keyword>
<dbReference type="NCBIfam" id="TIGR00471">
    <property type="entry name" value="pheT_arch"/>
    <property type="match status" value="1"/>
</dbReference>
<dbReference type="SUPFAM" id="SSF56037">
    <property type="entry name" value="PheT/TilS domain"/>
    <property type="match status" value="1"/>
</dbReference>
<dbReference type="InterPro" id="IPR005146">
    <property type="entry name" value="B3/B4_tRNA-bd"/>
</dbReference>
<comment type="catalytic activity">
    <reaction evidence="12">
        <text>tRNA(Phe) + L-phenylalanine + ATP = L-phenylalanyl-tRNA(Phe) + AMP + diphosphate + H(+)</text>
        <dbReference type="Rhea" id="RHEA:19413"/>
        <dbReference type="Rhea" id="RHEA-COMP:9668"/>
        <dbReference type="Rhea" id="RHEA-COMP:9699"/>
        <dbReference type="ChEBI" id="CHEBI:15378"/>
        <dbReference type="ChEBI" id="CHEBI:30616"/>
        <dbReference type="ChEBI" id="CHEBI:33019"/>
        <dbReference type="ChEBI" id="CHEBI:58095"/>
        <dbReference type="ChEBI" id="CHEBI:78442"/>
        <dbReference type="ChEBI" id="CHEBI:78531"/>
        <dbReference type="ChEBI" id="CHEBI:456215"/>
        <dbReference type="EC" id="6.1.1.20"/>
    </reaction>
</comment>
<dbReference type="SUPFAM" id="SSF46955">
    <property type="entry name" value="Putative DNA-binding domain"/>
    <property type="match status" value="2"/>
</dbReference>
<feature type="binding site" evidence="12">
    <location>
        <position position="319"/>
    </location>
    <ligand>
        <name>Mg(2+)</name>
        <dbReference type="ChEBI" id="CHEBI:18420"/>
        <note>shared with alpha subunit</note>
    </ligand>
</feature>
<proteinExistence type="inferred from homology"/>
<comment type="cofactor">
    <cofactor evidence="1 12">
        <name>Mg(2+)</name>
        <dbReference type="ChEBI" id="CHEBI:18420"/>
    </cofactor>
</comment>
<dbReference type="Gene3D" id="3.30.56.10">
    <property type="match status" value="2"/>
</dbReference>
<keyword evidence="11 12" id="KW-0030">Aminoacyl-tRNA synthetase</keyword>
<dbReference type="FunFam" id="3.50.40.10:FF:000003">
    <property type="entry name" value="Phenylalanine--tRNA ligase beta subunit"/>
    <property type="match status" value="1"/>
</dbReference>
<dbReference type="Gene3D" id="3.50.40.10">
    <property type="entry name" value="Phenylalanyl-trna Synthetase, Chain B, domain 3"/>
    <property type="match status" value="1"/>
</dbReference>
<dbReference type="GO" id="GO:0009328">
    <property type="term" value="C:phenylalanine-tRNA ligase complex"/>
    <property type="evidence" value="ECO:0007669"/>
    <property type="project" value="TreeGrafter"/>
</dbReference>
<feature type="binding site" evidence="12">
    <location>
        <position position="325"/>
    </location>
    <ligand>
        <name>Mg(2+)</name>
        <dbReference type="ChEBI" id="CHEBI:18420"/>
        <note>shared with alpha subunit</note>
    </ligand>
</feature>
<dbReference type="Gene3D" id="3.30.930.10">
    <property type="entry name" value="Bira Bifunctional Protein, Domain 2"/>
    <property type="match status" value="1"/>
</dbReference>
<dbReference type="InterPro" id="IPR004531">
    <property type="entry name" value="Phe-tRNA-synth_IIc_bsu_arc_euk"/>
</dbReference>
<dbReference type="GO" id="GO:0004826">
    <property type="term" value="F:phenylalanine-tRNA ligase activity"/>
    <property type="evidence" value="ECO:0007669"/>
    <property type="project" value="UniProtKB-UniRule"/>
</dbReference>
<gene>
    <name evidence="12 14" type="primary">pheT</name>
    <name evidence="14" type="ORF">MNV_550003</name>
</gene>
<dbReference type="PANTHER" id="PTHR10947:SF0">
    <property type="entry name" value="PHENYLALANINE--TRNA LIGASE BETA SUBUNIT"/>
    <property type="match status" value="1"/>
</dbReference>
<keyword evidence="10 12" id="KW-0648">Protein biosynthesis</keyword>
<dbReference type="GO" id="GO:0000287">
    <property type="term" value="F:magnesium ion binding"/>
    <property type="evidence" value="ECO:0007669"/>
    <property type="project" value="InterPro"/>
</dbReference>
<evidence type="ECO:0000313" key="15">
    <source>
        <dbReference type="Proteomes" id="UP000218615"/>
    </source>
</evidence>
<keyword evidence="9 12" id="KW-0460">Magnesium</keyword>
<dbReference type="GO" id="GO:0005524">
    <property type="term" value="F:ATP binding"/>
    <property type="evidence" value="ECO:0007669"/>
    <property type="project" value="UniProtKB-UniRule"/>
</dbReference>
<keyword evidence="6 12" id="KW-0479">Metal-binding</keyword>
<keyword evidence="8 12" id="KW-0067">ATP-binding</keyword>
<dbReference type="InterPro" id="IPR045060">
    <property type="entry name" value="Phe-tRNA-ligase_IIc_bsu"/>
</dbReference>
<keyword evidence="7 12" id="KW-0547">Nucleotide-binding</keyword>
<evidence type="ECO:0000256" key="2">
    <source>
        <dbReference type="ARBA" id="ARBA00004496"/>
    </source>
</evidence>
<protein>
    <recommendedName>
        <fullName evidence="12">Phenylalanine--tRNA ligase beta subunit</fullName>
        <ecNumber evidence="12">6.1.1.20</ecNumber>
    </recommendedName>
    <alternativeName>
        <fullName evidence="12">Phenylalanyl-tRNA synthetase beta subunit</fullName>
        <shortName evidence="12">PheRS</shortName>
    </alternativeName>
</protein>
<feature type="domain" description="B5" evidence="13">
    <location>
        <begin position="266"/>
        <end position="341"/>
    </location>
</feature>
<evidence type="ECO:0000256" key="1">
    <source>
        <dbReference type="ARBA" id="ARBA00001946"/>
    </source>
</evidence>
<dbReference type="GO" id="GO:0006432">
    <property type="term" value="P:phenylalanyl-tRNA aminoacylation"/>
    <property type="evidence" value="ECO:0007669"/>
    <property type="project" value="UniProtKB-UniRule"/>
</dbReference>
<dbReference type="PROSITE" id="PS51483">
    <property type="entry name" value="B5"/>
    <property type="match status" value="1"/>
</dbReference>
<dbReference type="InterPro" id="IPR009061">
    <property type="entry name" value="DNA-bd_dom_put_sf"/>
</dbReference>
<dbReference type="STRING" id="1392998.ANME2D_01481"/>
<dbReference type="Pfam" id="PF17759">
    <property type="entry name" value="tRNA_synthFbeta"/>
    <property type="match status" value="1"/>
</dbReference>
<accession>A0A284VRU4</accession>